<feature type="domain" description="Lipoprotein-associated type-17" evidence="3">
    <location>
        <begin position="214"/>
        <end position="290"/>
    </location>
</feature>
<feature type="domain" description="Lipoprotein-associated type-17" evidence="3">
    <location>
        <begin position="384"/>
        <end position="460"/>
    </location>
</feature>
<feature type="region of interest" description="Disordered" evidence="1">
    <location>
        <begin position="290"/>
        <end position="315"/>
    </location>
</feature>
<evidence type="ECO:0000256" key="2">
    <source>
        <dbReference type="SAM" id="SignalP"/>
    </source>
</evidence>
<keyword evidence="2" id="KW-0732">Signal</keyword>
<feature type="region of interest" description="Disordered" evidence="1">
    <location>
        <begin position="32"/>
        <end position="69"/>
    </location>
</feature>
<evidence type="ECO:0000313" key="5">
    <source>
        <dbReference type="Proteomes" id="UP000008812"/>
    </source>
</evidence>
<accession>B3PNC9</accession>
<dbReference type="PROSITE" id="PS51257">
    <property type="entry name" value="PROKAR_LIPOPROTEIN"/>
    <property type="match status" value="1"/>
</dbReference>
<evidence type="ECO:0000259" key="3">
    <source>
        <dbReference type="Pfam" id="PF04200"/>
    </source>
</evidence>
<sequence>MKKSRKALSLLLASVLGTTLFATSVVAAACDNEEKPTPPAENPLDKANESVTLSVEGKETKKASEVKKEDVKASGFDESKFQLTVDSITAEDTKLKVKYTLKSLADNSTKEFEKTIEGFLPETPAENPLDKANESVTLSVEGKETKKASEVKKEDVKASGFDESKFQLTVDSITAEDTKLKVKYTLKSLADNSTKEFEKTIEGFLPETPAENPLDKANESVTLSVEGKETKKASEVKKEDVKASGFDESKFQLTVDSITAEDTKLKVKYTLKSLADNSTKEFEKTIEGFLPETPAENPLDKANESVTLSVEGKETKKASEVKKEDVKASGFDESKFQLTVDSITAEDTKLKVKYTLKSLADNSTKEFEKTIEGFLPETPAENPLDKANESVTLSVEGKETKKASEVKKEDVKASGFDESKFQLTVDSITAEDTKLKVKYTLKSLADNSTKEFEKTIEGFLPETPAENPLDKANESVTLSVEGKETKKASEVKKEDVKASGFDESKFQLTVDSITAEDTKLKVKYTLKSLADNSTKEFEKTIEGFLPETPAVPGSPR</sequence>
<dbReference type="InterPro" id="IPR007326">
    <property type="entry name" value="Lipoprotein-assoc_dom"/>
</dbReference>
<keyword evidence="4" id="KW-0449">Lipoprotein</keyword>
<protein>
    <submittedName>
        <fullName evidence="4">Lipoprotein</fullName>
    </submittedName>
</protein>
<dbReference type="STRING" id="243272.MARTH_orf793"/>
<dbReference type="RefSeq" id="WP_012498488.1">
    <property type="nucleotide sequence ID" value="NC_011025.1"/>
</dbReference>
<dbReference type="AlphaFoldDB" id="B3PNC9"/>
<gene>
    <name evidence="4" type="ordered locus">MARTH_orf793</name>
</gene>
<feature type="region of interest" description="Disordered" evidence="1">
    <location>
        <begin position="461"/>
        <end position="494"/>
    </location>
</feature>
<feature type="compositionally biased region" description="Basic and acidic residues" evidence="1">
    <location>
        <begin position="481"/>
        <end position="494"/>
    </location>
</feature>
<feature type="domain" description="Lipoprotein-associated type-17" evidence="3">
    <location>
        <begin position="44"/>
        <end position="120"/>
    </location>
</feature>
<feature type="signal peptide" evidence="2">
    <location>
        <begin position="1"/>
        <end position="27"/>
    </location>
</feature>
<dbReference type="Proteomes" id="UP000008812">
    <property type="component" value="Chromosome"/>
</dbReference>
<dbReference type="KEGG" id="mat:MARTH_orf793"/>
<evidence type="ECO:0000313" key="4">
    <source>
        <dbReference type="EMBL" id="ACF07531.1"/>
    </source>
</evidence>
<dbReference type="EMBL" id="CP001047">
    <property type="protein sequence ID" value="ACF07531.1"/>
    <property type="molecule type" value="Genomic_DNA"/>
</dbReference>
<organism evidence="4 5">
    <name type="scientific">Metamycoplasma arthritidis (strain 158L3-1)</name>
    <name type="common">Mycoplasma arthritidis</name>
    <dbReference type="NCBI Taxonomy" id="243272"/>
    <lineage>
        <taxon>Bacteria</taxon>
        <taxon>Bacillati</taxon>
        <taxon>Mycoplasmatota</taxon>
        <taxon>Mycoplasmoidales</taxon>
        <taxon>Metamycoplasmataceae</taxon>
        <taxon>Metamycoplasma</taxon>
    </lineage>
</organism>
<dbReference type="Pfam" id="PF04200">
    <property type="entry name" value="Lipoprotein_17"/>
    <property type="match status" value="6"/>
</dbReference>
<keyword evidence="5" id="KW-1185">Reference proteome</keyword>
<evidence type="ECO:0000256" key="1">
    <source>
        <dbReference type="SAM" id="MobiDB-lite"/>
    </source>
</evidence>
<dbReference type="eggNOG" id="ENOG5032GF8">
    <property type="taxonomic scope" value="Bacteria"/>
</dbReference>
<reference evidence="4 5" key="1">
    <citation type="journal article" date="2008" name="Infect. Immun.">
        <title>Genome of Mycoplasma arthritidis.</title>
        <authorList>
            <person name="Dybvig K."/>
            <person name="Zuhua C."/>
            <person name="Lao P."/>
            <person name="Jordan D.S."/>
            <person name="French C.T."/>
            <person name="Tu A.H."/>
            <person name="Loraine A.E."/>
        </authorList>
    </citation>
    <scope>NUCLEOTIDE SEQUENCE [LARGE SCALE GENOMIC DNA]</scope>
    <source>
        <strain evidence="4 5">158L3-1</strain>
    </source>
</reference>
<name>B3PNC9_META1</name>
<feature type="domain" description="Lipoprotein-associated type-17" evidence="3">
    <location>
        <begin position="299"/>
        <end position="375"/>
    </location>
</feature>
<dbReference type="HOGENOM" id="CLU_489856_0_0_14"/>
<proteinExistence type="predicted"/>
<feature type="domain" description="Lipoprotein-associated type-17" evidence="3">
    <location>
        <begin position="129"/>
        <end position="205"/>
    </location>
</feature>
<feature type="compositionally biased region" description="Basic and acidic residues" evidence="1">
    <location>
        <begin position="56"/>
        <end position="69"/>
    </location>
</feature>
<feature type="domain" description="Lipoprotein-associated type-17" evidence="3">
    <location>
        <begin position="469"/>
        <end position="545"/>
    </location>
</feature>
<feature type="chain" id="PRO_5002794182" evidence="2">
    <location>
        <begin position="28"/>
        <end position="556"/>
    </location>
</feature>